<accession>A0A2T4AP51</accession>
<evidence type="ECO:0000256" key="1">
    <source>
        <dbReference type="SAM" id="MobiDB-lite"/>
    </source>
</evidence>
<sequence length="200" mass="22715">MVRSRSYLGSVGSPQYTRGSRKHLANGRCREPVASIQMAGRTHRWHKAKKVYISLISYLFPCPAGQVLFQKICVPCEKVRVAIPWLFGIRDVSCGWFHGGKTMLTEKRNVHDFRSTYETNKANRSKAKETKTRNILSIKKTVPGQRRDLIKVNIVVVRHGGLVRHKSNCHCIPDGICEQALDGRSGRSTWNKLTVKIEVM</sequence>
<name>A0A2T4AP51_TRIHA</name>
<evidence type="ECO:0000313" key="3">
    <source>
        <dbReference type="Proteomes" id="UP000241690"/>
    </source>
</evidence>
<dbReference type="AlphaFoldDB" id="A0A2T4AP51"/>
<dbReference type="GeneID" id="36622637"/>
<reference evidence="2 3" key="1">
    <citation type="submission" date="2016-07" db="EMBL/GenBank/DDBJ databases">
        <title>Multiple horizontal gene transfer events from other fungi enriched the ability of initially mycotrophic Trichoderma (Ascomycota) to feed on dead plant biomass.</title>
        <authorList>
            <consortium name="DOE Joint Genome Institute"/>
            <person name="Aerts A."/>
            <person name="Atanasova L."/>
            <person name="Chenthamara K."/>
            <person name="Zhang J."/>
            <person name="Grujic M."/>
            <person name="Henrissat B."/>
            <person name="Kuo A."/>
            <person name="Salamov A."/>
            <person name="Lipzen A."/>
            <person name="Labutti K."/>
            <person name="Barry K."/>
            <person name="Miao Y."/>
            <person name="Rahimi M.J."/>
            <person name="Shen Q."/>
            <person name="Grigoriev I.V."/>
            <person name="Kubicek C.P."/>
            <person name="Druzhinina I.S."/>
        </authorList>
    </citation>
    <scope>NUCLEOTIDE SEQUENCE [LARGE SCALE GENOMIC DNA]</scope>
    <source>
        <strain evidence="2 3">CBS 226.95</strain>
    </source>
</reference>
<feature type="region of interest" description="Disordered" evidence="1">
    <location>
        <begin position="1"/>
        <end position="20"/>
    </location>
</feature>
<dbReference type="Proteomes" id="UP000241690">
    <property type="component" value="Unassembled WGS sequence"/>
</dbReference>
<keyword evidence="3" id="KW-1185">Reference proteome</keyword>
<protein>
    <submittedName>
        <fullName evidence="2">Uncharacterized protein</fullName>
    </submittedName>
</protein>
<evidence type="ECO:0000313" key="2">
    <source>
        <dbReference type="EMBL" id="PTB58855.1"/>
    </source>
</evidence>
<gene>
    <name evidence="2" type="ORF">M431DRAFT_288414</name>
</gene>
<proteinExistence type="predicted"/>
<organism evidence="2 3">
    <name type="scientific">Trichoderma harzianum CBS 226.95</name>
    <dbReference type="NCBI Taxonomy" id="983964"/>
    <lineage>
        <taxon>Eukaryota</taxon>
        <taxon>Fungi</taxon>
        <taxon>Dikarya</taxon>
        <taxon>Ascomycota</taxon>
        <taxon>Pezizomycotina</taxon>
        <taxon>Sordariomycetes</taxon>
        <taxon>Hypocreomycetidae</taxon>
        <taxon>Hypocreales</taxon>
        <taxon>Hypocreaceae</taxon>
        <taxon>Trichoderma</taxon>
    </lineage>
</organism>
<dbReference type="EMBL" id="KZ679676">
    <property type="protein sequence ID" value="PTB58855.1"/>
    <property type="molecule type" value="Genomic_DNA"/>
</dbReference>
<dbReference type="RefSeq" id="XP_024778532.1">
    <property type="nucleotide sequence ID" value="XM_024914072.1"/>
</dbReference>